<accession>A0A2Z6QU75</accession>
<dbReference type="EMBL" id="BLAL01000229">
    <property type="protein sequence ID" value="GES94037.1"/>
    <property type="molecule type" value="Genomic_DNA"/>
</dbReference>
<reference evidence="13" key="2">
    <citation type="submission" date="2019-10" db="EMBL/GenBank/DDBJ databases">
        <title>Conservation and host-specific expression of non-tandemly repeated heterogenous ribosome RNA gene in arbuscular mycorrhizal fungi.</title>
        <authorList>
            <person name="Maeda T."/>
            <person name="Kobayashi Y."/>
            <person name="Nakagawa T."/>
            <person name="Ezawa T."/>
            <person name="Yamaguchi K."/>
            <person name="Bino T."/>
            <person name="Nishimoto Y."/>
            <person name="Shigenobu S."/>
            <person name="Kawaguchi M."/>
        </authorList>
    </citation>
    <scope>NUCLEOTIDE SEQUENCE</scope>
    <source>
        <strain evidence="13">HR1</strain>
    </source>
</reference>
<dbReference type="GO" id="GO:0008408">
    <property type="term" value="F:3'-5' exonuclease activity"/>
    <property type="evidence" value="ECO:0007669"/>
    <property type="project" value="InterPro"/>
</dbReference>
<organism evidence="12 14">
    <name type="scientific">Rhizophagus clarus</name>
    <dbReference type="NCBI Taxonomy" id="94130"/>
    <lineage>
        <taxon>Eukaryota</taxon>
        <taxon>Fungi</taxon>
        <taxon>Fungi incertae sedis</taxon>
        <taxon>Mucoromycota</taxon>
        <taxon>Glomeromycotina</taxon>
        <taxon>Glomeromycetes</taxon>
        <taxon>Glomerales</taxon>
        <taxon>Glomeraceae</taxon>
        <taxon>Rhizophagus</taxon>
    </lineage>
</organism>
<comment type="function">
    <text evidence="9">Exoribonuclease involved in ribosome biosynthesis. Involved in the processing of ITS1, the internal transcribed spacer localized between the 18S and 5.8S rRNAs.</text>
</comment>
<evidence type="ECO:0000256" key="7">
    <source>
        <dbReference type="ARBA" id="ARBA00022839"/>
    </source>
</evidence>
<keyword evidence="6" id="KW-0378">Hydrolase</keyword>
<dbReference type="InterPro" id="IPR013520">
    <property type="entry name" value="Ribonucl_H"/>
</dbReference>
<evidence type="ECO:0000259" key="11">
    <source>
        <dbReference type="SMART" id="SM00479"/>
    </source>
</evidence>
<evidence type="ECO:0000256" key="10">
    <source>
        <dbReference type="SAM" id="MobiDB-lite"/>
    </source>
</evidence>
<evidence type="ECO:0000256" key="1">
    <source>
        <dbReference type="ARBA" id="ARBA00004123"/>
    </source>
</evidence>
<evidence type="ECO:0000256" key="9">
    <source>
        <dbReference type="ARBA" id="ARBA00025599"/>
    </source>
</evidence>
<feature type="compositionally biased region" description="Low complexity" evidence="10">
    <location>
        <begin position="74"/>
        <end position="95"/>
    </location>
</feature>
<comment type="similarity">
    <text evidence="2">Belongs to the REXO4 family.</text>
</comment>
<dbReference type="InterPro" id="IPR012337">
    <property type="entry name" value="RNaseH-like_sf"/>
</dbReference>
<dbReference type="Proteomes" id="UP000247702">
    <property type="component" value="Unassembled WGS sequence"/>
</dbReference>
<evidence type="ECO:0000313" key="12">
    <source>
        <dbReference type="EMBL" id="GBB89339.1"/>
    </source>
</evidence>
<feature type="region of interest" description="Disordered" evidence="10">
    <location>
        <begin position="487"/>
        <end position="534"/>
    </location>
</feature>
<feature type="compositionally biased region" description="Polar residues" evidence="10">
    <location>
        <begin position="51"/>
        <end position="73"/>
    </location>
</feature>
<comment type="caution">
    <text evidence="12">The sequence shown here is derived from an EMBL/GenBank/DDBJ whole genome shotgun (WGS) entry which is preliminary data.</text>
</comment>
<feature type="region of interest" description="Disordered" evidence="10">
    <location>
        <begin position="142"/>
        <end position="185"/>
    </location>
</feature>
<dbReference type="SMART" id="SM00479">
    <property type="entry name" value="EXOIII"/>
    <property type="match status" value="1"/>
</dbReference>
<sequence length="556" mass="64269">MGKVEINSQELNLNLISLDNFEQLPQKKQNENETKDLKKKKKRHQEKKSLDNNPSVKVSSATSEIETTTFKTLSTSKVSTPSKAPTTSTTLKATTASTEIMIPTVPTTSTTPLSNRQHINAANAIKKNYESAILLLPFRPPKEQARPNTHQFYPNPHPHPHSHSHSHPHPHPHSHPHSHPHPQMNMQRFQFYPPRYTQRIQLPQFNLPKVPIGNVQPLHINRQPCPIINPKEQIRTTPKEKPPPLYPRRSDSQIVMYMVPADMKIETNNYSSISFPTTELWFDHLNSTMKSPSRTHENNHCIAIDCEMVGVGEKGKYSVLARVSIVNYYGEVLLNRFVKSTREITDYRTQFSGITPELLINGSDFKQVQREVENIMKDHIVVGQSIYFDFKVLRTKHPEHLIRDTSHYNTIFGIETEKGVTPSLKKLAKDVLGINIQEGEHDSIEDARASMILYRYRQAEWEEHLKTNGFPRPKECKFCESTSHVSKRCPYNRKKPKNDKDQMNKNNSDQKTKNDNDGIDHDEYNRDPNTSKYYSYRNNYNANYTPVTYQHYNMIS</sequence>
<dbReference type="OrthoDB" id="8191639at2759"/>
<dbReference type="GO" id="GO:0003676">
    <property type="term" value="F:nucleic acid binding"/>
    <property type="evidence" value="ECO:0007669"/>
    <property type="project" value="InterPro"/>
</dbReference>
<name>A0A2Z6QU75_9GLOM</name>
<feature type="domain" description="Exonuclease" evidence="11">
    <location>
        <begin position="300"/>
        <end position="463"/>
    </location>
</feature>
<dbReference type="InterPro" id="IPR047021">
    <property type="entry name" value="REXO1/3/4-like"/>
</dbReference>
<feature type="region of interest" description="Disordered" evidence="10">
    <location>
        <begin position="21"/>
        <end position="95"/>
    </location>
</feature>
<dbReference type="Pfam" id="PF00929">
    <property type="entry name" value="RNase_T"/>
    <property type="match status" value="1"/>
</dbReference>
<evidence type="ECO:0000256" key="8">
    <source>
        <dbReference type="ARBA" id="ARBA00023242"/>
    </source>
</evidence>
<evidence type="ECO:0000256" key="4">
    <source>
        <dbReference type="ARBA" id="ARBA00022552"/>
    </source>
</evidence>
<gene>
    <name evidence="13" type="ORF">RCL2_002077900</name>
    <name evidence="12" type="ORF">RclHR1_01600011</name>
</gene>
<feature type="compositionally biased region" description="Basic residues" evidence="10">
    <location>
        <begin position="37"/>
        <end position="46"/>
    </location>
</feature>
<feature type="compositionally biased region" description="Basic residues" evidence="10">
    <location>
        <begin position="158"/>
        <end position="180"/>
    </location>
</feature>
<dbReference type="STRING" id="94130.A0A2Z6QU75"/>
<protein>
    <recommendedName>
        <fullName evidence="3">RNA exonuclease 4</fullName>
    </recommendedName>
</protein>
<evidence type="ECO:0000313" key="14">
    <source>
        <dbReference type="Proteomes" id="UP000247702"/>
    </source>
</evidence>
<proteinExistence type="inferred from homology"/>
<dbReference type="EMBL" id="BEXD01000669">
    <property type="protein sequence ID" value="GBB89339.1"/>
    <property type="molecule type" value="Genomic_DNA"/>
</dbReference>
<keyword evidence="8" id="KW-0539">Nucleus</keyword>
<dbReference type="FunFam" id="3.30.420.10:FF:000007">
    <property type="entry name" value="Interferon-stimulated exonuclease gene 20"/>
    <property type="match status" value="1"/>
</dbReference>
<dbReference type="PANTHER" id="PTHR12801">
    <property type="entry name" value="RNA EXONUCLEASE REXO1 / RECO3 FAMILY MEMBER-RELATED"/>
    <property type="match status" value="1"/>
</dbReference>
<evidence type="ECO:0000256" key="5">
    <source>
        <dbReference type="ARBA" id="ARBA00022722"/>
    </source>
</evidence>
<keyword evidence="4" id="KW-0698">rRNA processing</keyword>
<evidence type="ECO:0000256" key="3">
    <source>
        <dbReference type="ARBA" id="ARBA00016937"/>
    </source>
</evidence>
<dbReference type="GO" id="GO:0006364">
    <property type="term" value="P:rRNA processing"/>
    <property type="evidence" value="ECO:0007669"/>
    <property type="project" value="UniProtKB-KW"/>
</dbReference>
<dbReference type="Proteomes" id="UP000615446">
    <property type="component" value="Unassembled WGS sequence"/>
</dbReference>
<dbReference type="InterPro" id="IPR036397">
    <property type="entry name" value="RNaseH_sf"/>
</dbReference>
<dbReference type="SUPFAM" id="SSF53098">
    <property type="entry name" value="Ribonuclease H-like"/>
    <property type="match status" value="1"/>
</dbReference>
<dbReference type="AlphaFoldDB" id="A0A2Z6QU75"/>
<feature type="compositionally biased region" description="Basic residues" evidence="10">
    <location>
        <begin position="487"/>
        <end position="497"/>
    </location>
</feature>
<keyword evidence="14" id="KW-1185">Reference proteome</keyword>
<dbReference type="GO" id="GO:0005634">
    <property type="term" value="C:nucleus"/>
    <property type="evidence" value="ECO:0007669"/>
    <property type="project" value="UniProtKB-SubCell"/>
</dbReference>
<feature type="compositionally biased region" description="Basic and acidic residues" evidence="10">
    <location>
        <begin position="498"/>
        <end position="526"/>
    </location>
</feature>
<keyword evidence="5" id="KW-0540">Nuclease</keyword>
<reference evidence="12 14" key="1">
    <citation type="submission" date="2017-11" db="EMBL/GenBank/DDBJ databases">
        <title>The genome of Rhizophagus clarus HR1 reveals common genetic basis of auxotrophy among arbuscular mycorrhizal fungi.</title>
        <authorList>
            <person name="Kobayashi Y."/>
        </authorList>
    </citation>
    <scope>NUCLEOTIDE SEQUENCE [LARGE SCALE GENOMIC DNA]</scope>
    <source>
        <strain evidence="12 14">HR1</strain>
    </source>
</reference>
<dbReference type="PANTHER" id="PTHR12801:SF45">
    <property type="entry name" value="RNA EXONUCLEASE 4"/>
    <property type="match status" value="1"/>
</dbReference>
<dbReference type="Gene3D" id="3.30.420.10">
    <property type="entry name" value="Ribonuclease H-like superfamily/Ribonuclease H"/>
    <property type="match status" value="1"/>
</dbReference>
<evidence type="ECO:0000313" key="13">
    <source>
        <dbReference type="EMBL" id="GES94037.1"/>
    </source>
</evidence>
<dbReference type="InterPro" id="IPR037431">
    <property type="entry name" value="REX4_DEDDh_dom"/>
</dbReference>
<evidence type="ECO:0000256" key="6">
    <source>
        <dbReference type="ARBA" id="ARBA00022801"/>
    </source>
</evidence>
<keyword evidence="7 13" id="KW-0269">Exonuclease</keyword>
<comment type="subcellular location">
    <subcellularLocation>
        <location evidence="1">Nucleus</location>
    </subcellularLocation>
</comment>
<dbReference type="CDD" id="cd06144">
    <property type="entry name" value="REX4_like"/>
    <property type="match status" value="1"/>
</dbReference>
<evidence type="ECO:0000256" key="2">
    <source>
        <dbReference type="ARBA" id="ARBA00010489"/>
    </source>
</evidence>